<organism evidence="2">
    <name type="scientific">Tanacetum cinerariifolium</name>
    <name type="common">Dalmatian daisy</name>
    <name type="synonym">Chrysanthemum cinerariifolium</name>
    <dbReference type="NCBI Taxonomy" id="118510"/>
    <lineage>
        <taxon>Eukaryota</taxon>
        <taxon>Viridiplantae</taxon>
        <taxon>Streptophyta</taxon>
        <taxon>Embryophyta</taxon>
        <taxon>Tracheophyta</taxon>
        <taxon>Spermatophyta</taxon>
        <taxon>Magnoliopsida</taxon>
        <taxon>eudicotyledons</taxon>
        <taxon>Gunneridae</taxon>
        <taxon>Pentapetalae</taxon>
        <taxon>asterids</taxon>
        <taxon>campanulids</taxon>
        <taxon>Asterales</taxon>
        <taxon>Asteraceae</taxon>
        <taxon>Asteroideae</taxon>
        <taxon>Anthemideae</taxon>
        <taxon>Anthemidinae</taxon>
        <taxon>Tanacetum</taxon>
    </lineage>
</organism>
<feature type="compositionally biased region" description="Polar residues" evidence="1">
    <location>
        <begin position="51"/>
        <end position="81"/>
    </location>
</feature>
<dbReference type="EMBL" id="BKCJ011865314">
    <property type="protein sequence ID" value="GFD59464.1"/>
    <property type="molecule type" value="Genomic_DNA"/>
</dbReference>
<name>A0A699XU10_TANCI</name>
<sequence length="81" mass="8236">MLQASDVDAIALSDPTSAMSSPHLPQMLADDADALRSSSRDSSRGRAVDSKATNIVGGSSAASPVMSRTTSTARTNQPSTA</sequence>
<proteinExistence type="predicted"/>
<feature type="non-terminal residue" evidence="2">
    <location>
        <position position="81"/>
    </location>
</feature>
<feature type="region of interest" description="Disordered" evidence="1">
    <location>
        <begin position="1"/>
        <end position="81"/>
    </location>
</feature>
<accession>A0A699XU10</accession>
<feature type="compositionally biased region" description="Basic and acidic residues" evidence="1">
    <location>
        <begin position="38"/>
        <end position="49"/>
    </location>
</feature>
<protein>
    <submittedName>
        <fullName evidence="2">Uncharacterized protein</fullName>
    </submittedName>
</protein>
<reference evidence="2" key="1">
    <citation type="journal article" date="2019" name="Sci. Rep.">
        <title>Draft genome of Tanacetum cinerariifolium, the natural source of mosquito coil.</title>
        <authorList>
            <person name="Yamashiro T."/>
            <person name="Shiraishi A."/>
            <person name="Satake H."/>
            <person name="Nakayama K."/>
        </authorList>
    </citation>
    <scope>NUCLEOTIDE SEQUENCE</scope>
</reference>
<gene>
    <name evidence="2" type="ORF">Tci_931433</name>
</gene>
<evidence type="ECO:0000313" key="2">
    <source>
        <dbReference type="EMBL" id="GFD59464.1"/>
    </source>
</evidence>
<dbReference type="AlphaFoldDB" id="A0A699XU10"/>
<comment type="caution">
    <text evidence="2">The sequence shown here is derived from an EMBL/GenBank/DDBJ whole genome shotgun (WGS) entry which is preliminary data.</text>
</comment>
<evidence type="ECO:0000256" key="1">
    <source>
        <dbReference type="SAM" id="MobiDB-lite"/>
    </source>
</evidence>